<dbReference type="SUPFAM" id="SSF56112">
    <property type="entry name" value="Protein kinase-like (PK-like)"/>
    <property type="match status" value="1"/>
</dbReference>
<dbReference type="Pfam" id="PF07714">
    <property type="entry name" value="PK_Tyr_Ser-Thr"/>
    <property type="match status" value="1"/>
</dbReference>
<reference evidence="9 10" key="1">
    <citation type="journal article" date="2010" name="Science">
        <title>Genomic comparison of the ants Camponotus floridanus and Harpegnathos saltator.</title>
        <authorList>
            <person name="Bonasio R."/>
            <person name="Zhang G."/>
            <person name="Ye C."/>
            <person name="Mutti N.S."/>
            <person name="Fang X."/>
            <person name="Qin N."/>
            <person name="Donahue G."/>
            <person name="Yang P."/>
            <person name="Li Q."/>
            <person name="Li C."/>
            <person name="Zhang P."/>
            <person name="Huang Z."/>
            <person name="Berger S.L."/>
            <person name="Reinberg D."/>
            <person name="Wang J."/>
            <person name="Liebig J."/>
        </authorList>
    </citation>
    <scope>NUCLEOTIDE SEQUENCE [LARGE SCALE GENOMIC DNA]</scope>
    <source>
        <strain evidence="10">C129</strain>
    </source>
</reference>
<dbReference type="AlphaFoldDB" id="E2A376"/>
<gene>
    <name evidence="9" type="ORF">EAG_11971</name>
</gene>
<sequence>MWEITSLGEQPYIGKSNEELINYVRAAGKLPINPINLNCPSILYQLMLRCWRTAGARPNFKLCLKNIIALRKNIEDALLSMSPVDTI</sequence>
<dbReference type="GO" id="GO:0005524">
    <property type="term" value="F:ATP binding"/>
    <property type="evidence" value="ECO:0007669"/>
    <property type="project" value="UniProtKB-KW"/>
</dbReference>
<evidence type="ECO:0000259" key="8">
    <source>
        <dbReference type="Pfam" id="PF07714"/>
    </source>
</evidence>
<evidence type="ECO:0000256" key="4">
    <source>
        <dbReference type="ARBA" id="ARBA00022741"/>
    </source>
</evidence>
<name>E2A376_CAMFO</name>
<dbReference type="InterPro" id="IPR011009">
    <property type="entry name" value="Kinase-like_dom_sf"/>
</dbReference>
<evidence type="ECO:0000256" key="6">
    <source>
        <dbReference type="ARBA" id="ARBA00022840"/>
    </source>
</evidence>
<keyword evidence="10" id="KW-1185">Reference proteome</keyword>
<keyword evidence="4" id="KW-0547">Nucleotide-binding</keyword>
<keyword evidence="5" id="KW-0418">Kinase</keyword>
<dbReference type="InParanoid" id="E2A376"/>
<accession>E2A376</accession>
<dbReference type="GO" id="GO:0032006">
    <property type="term" value="P:regulation of TOR signaling"/>
    <property type="evidence" value="ECO:0007669"/>
    <property type="project" value="TreeGrafter"/>
</dbReference>
<dbReference type="GO" id="GO:0005886">
    <property type="term" value="C:plasma membrane"/>
    <property type="evidence" value="ECO:0007669"/>
    <property type="project" value="TreeGrafter"/>
</dbReference>
<evidence type="ECO:0000256" key="5">
    <source>
        <dbReference type="ARBA" id="ARBA00022777"/>
    </source>
</evidence>
<evidence type="ECO:0000313" key="9">
    <source>
        <dbReference type="EMBL" id="EFN72104.1"/>
    </source>
</evidence>
<evidence type="ECO:0000256" key="1">
    <source>
        <dbReference type="ARBA" id="ARBA00011902"/>
    </source>
</evidence>
<dbReference type="InterPro" id="IPR001245">
    <property type="entry name" value="Ser-Thr/Tyr_kinase_cat_dom"/>
</dbReference>
<dbReference type="PANTHER" id="PTHR24416:SF527">
    <property type="entry name" value="PROTO-ONCOGENE TYROSINE-PROTEIN KINASE ROS"/>
    <property type="match status" value="1"/>
</dbReference>
<dbReference type="InterPro" id="IPR050122">
    <property type="entry name" value="RTK"/>
</dbReference>
<evidence type="ECO:0000256" key="2">
    <source>
        <dbReference type="ARBA" id="ARBA00022553"/>
    </source>
</evidence>
<protein>
    <recommendedName>
        <fullName evidence="1">receptor protein-tyrosine kinase</fullName>
        <ecNumber evidence="1">2.7.10.1</ecNumber>
    </recommendedName>
</protein>
<dbReference type="EC" id="2.7.10.1" evidence="1"/>
<keyword evidence="7" id="KW-0829">Tyrosine-protein kinase</keyword>
<dbReference type="STRING" id="104421.E2A376"/>
<dbReference type="Gene3D" id="1.10.510.10">
    <property type="entry name" value="Transferase(Phosphotransferase) domain 1"/>
    <property type="match status" value="1"/>
</dbReference>
<dbReference type="EMBL" id="GL436311">
    <property type="protein sequence ID" value="EFN72104.1"/>
    <property type="molecule type" value="Genomic_DNA"/>
</dbReference>
<dbReference type="PANTHER" id="PTHR24416">
    <property type="entry name" value="TYROSINE-PROTEIN KINASE RECEPTOR"/>
    <property type="match status" value="1"/>
</dbReference>
<dbReference type="GO" id="GO:0043235">
    <property type="term" value="C:receptor complex"/>
    <property type="evidence" value="ECO:0007669"/>
    <property type="project" value="TreeGrafter"/>
</dbReference>
<organism evidence="10">
    <name type="scientific">Camponotus floridanus</name>
    <name type="common">Florida carpenter ant</name>
    <dbReference type="NCBI Taxonomy" id="104421"/>
    <lineage>
        <taxon>Eukaryota</taxon>
        <taxon>Metazoa</taxon>
        <taxon>Ecdysozoa</taxon>
        <taxon>Arthropoda</taxon>
        <taxon>Hexapoda</taxon>
        <taxon>Insecta</taxon>
        <taxon>Pterygota</taxon>
        <taxon>Neoptera</taxon>
        <taxon>Endopterygota</taxon>
        <taxon>Hymenoptera</taxon>
        <taxon>Apocrita</taxon>
        <taxon>Aculeata</taxon>
        <taxon>Formicoidea</taxon>
        <taxon>Formicidae</taxon>
        <taxon>Formicinae</taxon>
        <taxon>Camponotus</taxon>
    </lineage>
</organism>
<keyword evidence="6" id="KW-0067">ATP-binding</keyword>
<dbReference type="OrthoDB" id="65481at2759"/>
<evidence type="ECO:0000256" key="3">
    <source>
        <dbReference type="ARBA" id="ARBA00022679"/>
    </source>
</evidence>
<feature type="domain" description="Serine-threonine/tyrosine-protein kinase catalytic" evidence="8">
    <location>
        <begin position="1"/>
        <end position="66"/>
    </location>
</feature>
<keyword evidence="3" id="KW-0808">Transferase</keyword>
<dbReference type="GO" id="GO:0004714">
    <property type="term" value="F:transmembrane receptor protein tyrosine kinase activity"/>
    <property type="evidence" value="ECO:0007669"/>
    <property type="project" value="UniProtKB-EC"/>
</dbReference>
<dbReference type="Proteomes" id="UP000000311">
    <property type="component" value="Unassembled WGS sequence"/>
</dbReference>
<dbReference type="GO" id="GO:0007169">
    <property type="term" value="P:cell surface receptor protein tyrosine kinase signaling pathway"/>
    <property type="evidence" value="ECO:0007669"/>
    <property type="project" value="TreeGrafter"/>
</dbReference>
<evidence type="ECO:0000313" key="10">
    <source>
        <dbReference type="Proteomes" id="UP000000311"/>
    </source>
</evidence>
<evidence type="ECO:0000256" key="7">
    <source>
        <dbReference type="ARBA" id="ARBA00023137"/>
    </source>
</evidence>
<keyword evidence="2" id="KW-0597">Phosphoprotein</keyword>
<proteinExistence type="predicted"/>